<accession>A0ABD5W114</accession>
<comment type="caution">
    <text evidence="1">The sequence shown here is derived from an EMBL/GenBank/DDBJ whole genome shotgun (WGS) entry which is preliminary data.</text>
</comment>
<dbReference type="Proteomes" id="UP001596445">
    <property type="component" value="Unassembled WGS sequence"/>
</dbReference>
<name>A0ABD5W114_9EURY</name>
<dbReference type="EMBL" id="JBHSZI010000001">
    <property type="protein sequence ID" value="MFC7059005.1"/>
    <property type="molecule type" value="Genomic_DNA"/>
</dbReference>
<proteinExistence type="predicted"/>
<evidence type="ECO:0000313" key="1">
    <source>
        <dbReference type="EMBL" id="MFC7059005.1"/>
    </source>
</evidence>
<dbReference type="RefSeq" id="WP_267161727.1">
    <property type="nucleotide sequence ID" value="NZ_CP112972.1"/>
</dbReference>
<gene>
    <name evidence="1" type="ORF">ACFQQG_13485</name>
</gene>
<reference evidence="1 2" key="1">
    <citation type="journal article" date="2019" name="Int. J. Syst. Evol. Microbiol.">
        <title>The Global Catalogue of Microorganisms (GCM) 10K type strain sequencing project: providing services to taxonomists for standard genome sequencing and annotation.</title>
        <authorList>
            <consortium name="The Broad Institute Genomics Platform"/>
            <consortium name="The Broad Institute Genome Sequencing Center for Infectious Disease"/>
            <person name="Wu L."/>
            <person name="Ma J."/>
        </authorList>
    </citation>
    <scope>NUCLEOTIDE SEQUENCE [LARGE SCALE GENOMIC DNA]</scope>
    <source>
        <strain evidence="1 2">JCM 30072</strain>
    </source>
</reference>
<protein>
    <submittedName>
        <fullName evidence="1">Uncharacterized protein</fullName>
    </submittedName>
</protein>
<organism evidence="1 2">
    <name type="scientific">Halovenus salina</name>
    <dbReference type="NCBI Taxonomy" id="1510225"/>
    <lineage>
        <taxon>Archaea</taxon>
        <taxon>Methanobacteriati</taxon>
        <taxon>Methanobacteriota</taxon>
        <taxon>Stenosarchaea group</taxon>
        <taxon>Halobacteria</taxon>
        <taxon>Halobacteriales</taxon>
        <taxon>Haloarculaceae</taxon>
        <taxon>Halovenus</taxon>
    </lineage>
</organism>
<dbReference type="AlphaFoldDB" id="A0ABD5W114"/>
<sequence length="49" mass="5764">MTKNEFEPISSAETKEMYLEEPNCYRLPWPSTESRIAIQWDQASIQDAE</sequence>
<evidence type="ECO:0000313" key="2">
    <source>
        <dbReference type="Proteomes" id="UP001596445"/>
    </source>
</evidence>
<keyword evidence="2" id="KW-1185">Reference proteome</keyword>
<dbReference type="GeneID" id="76631079"/>